<dbReference type="Proteomes" id="UP000324897">
    <property type="component" value="Unassembled WGS sequence"/>
</dbReference>
<feature type="non-terminal residue" evidence="9">
    <location>
        <position position="1"/>
    </location>
</feature>
<keyword evidence="3" id="KW-0238">DNA-binding</keyword>
<dbReference type="SMART" id="SM00380">
    <property type="entry name" value="AP2"/>
    <property type="match status" value="2"/>
</dbReference>
<evidence type="ECO:0000256" key="3">
    <source>
        <dbReference type="ARBA" id="ARBA00023125"/>
    </source>
</evidence>
<evidence type="ECO:0000313" key="9">
    <source>
        <dbReference type="EMBL" id="TVU36573.1"/>
    </source>
</evidence>
<feature type="domain" description="AP2/ERF" evidence="8">
    <location>
        <begin position="192"/>
        <end position="250"/>
    </location>
</feature>
<dbReference type="GO" id="GO:0005634">
    <property type="term" value="C:nucleus"/>
    <property type="evidence" value="ECO:0007669"/>
    <property type="project" value="UniProtKB-SubCell"/>
</dbReference>
<comment type="subcellular location">
    <subcellularLocation>
        <location evidence="1">Nucleus</location>
    </subcellularLocation>
</comment>
<evidence type="ECO:0000256" key="4">
    <source>
        <dbReference type="ARBA" id="ARBA00023163"/>
    </source>
</evidence>
<keyword evidence="2" id="KW-0805">Transcription regulation</keyword>
<dbReference type="EMBL" id="RWGY01000009">
    <property type="protein sequence ID" value="TVU36573.1"/>
    <property type="molecule type" value="Genomic_DNA"/>
</dbReference>
<feature type="compositionally biased region" description="Basic residues" evidence="7">
    <location>
        <begin position="43"/>
        <end position="53"/>
    </location>
</feature>
<evidence type="ECO:0000256" key="1">
    <source>
        <dbReference type="ARBA" id="ARBA00004123"/>
    </source>
</evidence>
<comment type="caution">
    <text evidence="9">The sequence shown here is derived from an EMBL/GenBank/DDBJ whole genome shotgun (WGS) entry which is preliminary data.</text>
</comment>
<dbReference type="InterPro" id="IPR036955">
    <property type="entry name" value="AP2/ERF_dom_sf"/>
</dbReference>
<feature type="region of interest" description="Disordered" evidence="7">
    <location>
        <begin position="1"/>
        <end position="70"/>
    </location>
</feature>
<evidence type="ECO:0000313" key="10">
    <source>
        <dbReference type="Proteomes" id="UP000324897"/>
    </source>
</evidence>
<dbReference type="PROSITE" id="PS51032">
    <property type="entry name" value="AP2_ERF"/>
    <property type="match status" value="2"/>
</dbReference>
<dbReference type="AlphaFoldDB" id="A0A5J9VKB6"/>
<dbReference type="GO" id="GO:0003700">
    <property type="term" value="F:DNA-binding transcription factor activity"/>
    <property type="evidence" value="ECO:0007669"/>
    <property type="project" value="InterPro"/>
</dbReference>
<dbReference type="PANTHER" id="PTHR32467">
    <property type="entry name" value="AP2-LIKE ETHYLENE-RESPONSIVE TRANSCRIPTION FACTOR"/>
    <property type="match status" value="1"/>
</dbReference>
<dbReference type="InterPro" id="IPR016177">
    <property type="entry name" value="DNA-bd_dom_sf"/>
</dbReference>
<dbReference type="Gene3D" id="3.30.730.10">
    <property type="entry name" value="AP2/ERF domain"/>
    <property type="match status" value="2"/>
</dbReference>
<evidence type="ECO:0000256" key="7">
    <source>
        <dbReference type="SAM" id="MobiDB-lite"/>
    </source>
</evidence>
<dbReference type="GO" id="GO:0003677">
    <property type="term" value="F:DNA binding"/>
    <property type="evidence" value="ECO:0007669"/>
    <property type="project" value="UniProtKB-KW"/>
</dbReference>
<evidence type="ECO:0000256" key="5">
    <source>
        <dbReference type="ARBA" id="ARBA00023242"/>
    </source>
</evidence>
<dbReference type="Gramene" id="TVU36573">
    <property type="protein sequence ID" value="TVU36573"/>
    <property type="gene ID" value="EJB05_18511"/>
</dbReference>
<evidence type="ECO:0000256" key="6">
    <source>
        <dbReference type="ARBA" id="ARBA00037973"/>
    </source>
</evidence>
<keyword evidence="4" id="KW-0804">Transcription</keyword>
<comment type="similarity">
    <text evidence="6">Belongs to the AP2/ERF transcription factor family. AP2 subfamily.</text>
</comment>
<keyword evidence="5" id="KW-0539">Nucleus</keyword>
<organism evidence="9 10">
    <name type="scientific">Eragrostis curvula</name>
    <name type="common">weeping love grass</name>
    <dbReference type="NCBI Taxonomy" id="38414"/>
    <lineage>
        <taxon>Eukaryota</taxon>
        <taxon>Viridiplantae</taxon>
        <taxon>Streptophyta</taxon>
        <taxon>Embryophyta</taxon>
        <taxon>Tracheophyta</taxon>
        <taxon>Spermatophyta</taxon>
        <taxon>Magnoliopsida</taxon>
        <taxon>Liliopsida</taxon>
        <taxon>Poales</taxon>
        <taxon>Poaceae</taxon>
        <taxon>PACMAD clade</taxon>
        <taxon>Chloridoideae</taxon>
        <taxon>Eragrostideae</taxon>
        <taxon>Eragrostidinae</taxon>
        <taxon>Eragrostis</taxon>
    </lineage>
</organism>
<evidence type="ECO:0000256" key="2">
    <source>
        <dbReference type="ARBA" id="ARBA00023015"/>
    </source>
</evidence>
<dbReference type="PANTHER" id="PTHR32467:SF249">
    <property type="entry name" value="AP2_ERF DOMAIN-CONTAINING PROTEIN"/>
    <property type="match status" value="1"/>
</dbReference>
<protein>
    <recommendedName>
        <fullName evidence="8">AP2/ERF domain-containing protein</fullName>
    </recommendedName>
</protein>
<dbReference type="SUPFAM" id="SSF54171">
    <property type="entry name" value="DNA-binding domain"/>
    <property type="match status" value="2"/>
</dbReference>
<feature type="compositionally biased region" description="Low complexity" evidence="7">
    <location>
        <begin position="1"/>
        <end position="33"/>
    </location>
</feature>
<dbReference type="CDD" id="cd00018">
    <property type="entry name" value="AP2"/>
    <property type="match status" value="2"/>
</dbReference>
<feature type="domain" description="AP2/ERF" evidence="8">
    <location>
        <begin position="72"/>
        <end position="156"/>
    </location>
</feature>
<reference evidence="9 10" key="1">
    <citation type="journal article" date="2019" name="Sci. Rep.">
        <title>A high-quality genome of Eragrostis curvula grass provides insights into Poaceae evolution and supports new strategies to enhance forage quality.</title>
        <authorList>
            <person name="Carballo J."/>
            <person name="Santos B.A.C.M."/>
            <person name="Zappacosta D."/>
            <person name="Garbus I."/>
            <person name="Selva J.P."/>
            <person name="Gallo C.A."/>
            <person name="Diaz A."/>
            <person name="Albertini E."/>
            <person name="Caccamo M."/>
            <person name="Echenique V."/>
        </authorList>
    </citation>
    <scope>NUCLEOTIDE SEQUENCE [LARGE SCALE GENOMIC DNA]</scope>
    <source>
        <strain evidence="10">cv. Victoria</strain>
        <tissue evidence="9">Leaf</tissue>
    </source>
</reference>
<dbReference type="InterPro" id="IPR001471">
    <property type="entry name" value="AP2/ERF_dom"/>
</dbReference>
<gene>
    <name evidence="9" type="ORF">EJB05_18511</name>
</gene>
<keyword evidence="10" id="KW-1185">Reference proteome</keyword>
<accession>A0A5J9VKB6</accession>
<dbReference type="Pfam" id="PF00847">
    <property type="entry name" value="AP2"/>
    <property type="match status" value="1"/>
</dbReference>
<dbReference type="OrthoDB" id="207175at2759"/>
<sequence>MRKPSSYSWTSSSAFSSVSSSASTSESAGSSYAPPSWSTPTPHGKKKRSRCTRAKNGGAGGALAVPRRRSSTYRGVTRCVRDQAPNGFNLAFTGDGGGLHKASGKYEAHLWDKHACNPTTKKKGRQGAYDSQEEAARTYDLAALKYWGSRCKLNFPLESYKQEREKMQRMSREGYLATLRRRSSGFSRGVSQYRGVAKHHNSGRWEARICHAGGKKYIYLGTFGSQEEAARAYDLAALEFRGHSAVTNFDISSYTDHFLQLPGPKAQPLPVLQPKDEPMDEAASLSRAQQLTPLLLPKPEPQDDDAVAMALPLGPALLNADDVDHAIAEILPAFCMDPADFEARYPARRARSLGCWPPPSDVDLPLPDRVRFEDDVEALFDAAAPGDVDASRADAVSYAAATAISSLASGRWHVSRRRGDVRCSCVNA</sequence>
<proteinExistence type="inferred from homology"/>
<name>A0A5J9VKB6_9POAL</name>
<evidence type="ECO:0000259" key="8">
    <source>
        <dbReference type="PROSITE" id="PS51032"/>
    </source>
</evidence>